<accession>A0A238YB16</accession>
<feature type="transmembrane region" description="Helical" evidence="8">
    <location>
        <begin position="66"/>
        <end position="84"/>
    </location>
</feature>
<organism evidence="9 10">
    <name type="scientific">Desulfurobacterium atlanticum</name>
    <dbReference type="NCBI Taxonomy" id="240169"/>
    <lineage>
        <taxon>Bacteria</taxon>
        <taxon>Pseudomonadati</taxon>
        <taxon>Aquificota</taxon>
        <taxon>Aquificia</taxon>
        <taxon>Desulfurobacteriales</taxon>
        <taxon>Desulfurobacteriaceae</taxon>
        <taxon>Desulfurobacterium</taxon>
    </lineage>
</organism>
<comment type="similarity">
    <text evidence="2">Belongs to the binding-protein-dependent transport system permease family. FecCD subfamily.</text>
</comment>
<dbReference type="AlphaFoldDB" id="A0A238YB16"/>
<keyword evidence="10" id="KW-1185">Reference proteome</keyword>
<keyword evidence="7 8" id="KW-0472">Membrane</keyword>
<dbReference type="SUPFAM" id="SSF81345">
    <property type="entry name" value="ABC transporter involved in vitamin B12 uptake, BtuC"/>
    <property type="match status" value="1"/>
</dbReference>
<evidence type="ECO:0000256" key="3">
    <source>
        <dbReference type="ARBA" id="ARBA00022448"/>
    </source>
</evidence>
<evidence type="ECO:0000313" key="10">
    <source>
        <dbReference type="Proteomes" id="UP000198405"/>
    </source>
</evidence>
<dbReference type="PANTHER" id="PTHR30472:SF25">
    <property type="entry name" value="ABC TRANSPORTER PERMEASE PROTEIN MJ0876-RELATED"/>
    <property type="match status" value="1"/>
</dbReference>
<reference evidence="10" key="1">
    <citation type="submission" date="2017-06" db="EMBL/GenBank/DDBJ databases">
        <authorList>
            <person name="Varghese N."/>
            <person name="Submissions S."/>
        </authorList>
    </citation>
    <scope>NUCLEOTIDE SEQUENCE [LARGE SCALE GENOMIC DNA]</scope>
    <source>
        <strain evidence="10">DSM 15668</strain>
    </source>
</reference>
<keyword evidence="6 8" id="KW-1133">Transmembrane helix</keyword>
<keyword evidence="4" id="KW-1003">Cell membrane</keyword>
<feature type="transmembrane region" description="Helical" evidence="8">
    <location>
        <begin position="146"/>
        <end position="179"/>
    </location>
</feature>
<feature type="transmembrane region" description="Helical" evidence="8">
    <location>
        <begin position="91"/>
        <end position="110"/>
    </location>
</feature>
<evidence type="ECO:0000256" key="1">
    <source>
        <dbReference type="ARBA" id="ARBA00004651"/>
    </source>
</evidence>
<keyword evidence="3" id="KW-0813">Transport</keyword>
<dbReference type="Pfam" id="PF01032">
    <property type="entry name" value="FecCD"/>
    <property type="match status" value="1"/>
</dbReference>
<proteinExistence type="inferred from homology"/>
<keyword evidence="5 8" id="KW-0812">Transmembrane</keyword>
<feature type="transmembrane region" description="Helical" evidence="8">
    <location>
        <begin position="247"/>
        <end position="269"/>
    </location>
</feature>
<feature type="transmembrane region" description="Helical" evidence="8">
    <location>
        <begin position="205"/>
        <end position="235"/>
    </location>
</feature>
<evidence type="ECO:0000256" key="5">
    <source>
        <dbReference type="ARBA" id="ARBA00022692"/>
    </source>
</evidence>
<dbReference type="Gene3D" id="1.10.3470.10">
    <property type="entry name" value="ABC transporter involved in vitamin B12 uptake, BtuC"/>
    <property type="match status" value="1"/>
</dbReference>
<dbReference type="PANTHER" id="PTHR30472">
    <property type="entry name" value="FERRIC ENTEROBACTIN TRANSPORT SYSTEM PERMEASE PROTEIN"/>
    <property type="match status" value="1"/>
</dbReference>
<evidence type="ECO:0000256" key="6">
    <source>
        <dbReference type="ARBA" id="ARBA00022989"/>
    </source>
</evidence>
<gene>
    <name evidence="9" type="ORF">SAMN06265340_1036</name>
</gene>
<evidence type="ECO:0000313" key="9">
    <source>
        <dbReference type="EMBL" id="SNR68317.1"/>
    </source>
</evidence>
<dbReference type="GO" id="GO:0022857">
    <property type="term" value="F:transmembrane transporter activity"/>
    <property type="evidence" value="ECO:0007669"/>
    <property type="project" value="InterPro"/>
</dbReference>
<name>A0A238YB16_9BACT</name>
<evidence type="ECO:0000256" key="8">
    <source>
        <dbReference type="SAM" id="Phobius"/>
    </source>
</evidence>
<dbReference type="InterPro" id="IPR037294">
    <property type="entry name" value="ABC_BtuC-like"/>
</dbReference>
<feature type="transmembrane region" description="Helical" evidence="8">
    <location>
        <begin position="275"/>
        <end position="294"/>
    </location>
</feature>
<dbReference type="GO" id="GO:0005886">
    <property type="term" value="C:plasma membrane"/>
    <property type="evidence" value="ECO:0007669"/>
    <property type="project" value="UniProtKB-SubCell"/>
</dbReference>
<dbReference type="Proteomes" id="UP000198405">
    <property type="component" value="Unassembled WGS sequence"/>
</dbReference>
<dbReference type="InterPro" id="IPR000522">
    <property type="entry name" value="ABC_transptr_permease_BtuC"/>
</dbReference>
<feature type="transmembrane region" description="Helical" evidence="8">
    <location>
        <begin position="34"/>
        <end position="54"/>
    </location>
</feature>
<dbReference type="RefSeq" id="WP_180706406.1">
    <property type="nucleotide sequence ID" value="NZ_FZOB01000003.1"/>
</dbReference>
<comment type="subcellular location">
    <subcellularLocation>
        <location evidence="1">Cell membrane</location>
        <topology evidence="1">Multi-pass membrane protein</topology>
    </subcellularLocation>
</comment>
<evidence type="ECO:0000256" key="2">
    <source>
        <dbReference type="ARBA" id="ARBA00007935"/>
    </source>
</evidence>
<feature type="transmembrane region" description="Helical" evidence="8">
    <location>
        <begin position="6"/>
        <end position="22"/>
    </location>
</feature>
<evidence type="ECO:0000256" key="4">
    <source>
        <dbReference type="ARBA" id="ARBA00022475"/>
    </source>
</evidence>
<sequence length="300" mass="31973">MRKIVSGIFITSLLAAFYILYGSPSEEIIKNIRIPEALLTLSAGSILAVSGVIYQNVLSNPLADPYILGISAGSGLGAVIAFLTDKNPSSFAMIGGILIISIITFAAKILNSKVKLILFGVGINALLSALIVFLSAVGSNEKLPSVLFFLMGFIPITSLKTAFLLFLSSTLLLFILIPFSKKADALSLGDSFAYFAGLTPEKERVILITITSFFVALTISFTGIIGFIGIVIPHIGRFLKILRTKPLLIFSFFTGGNALLIAKAILKFLFPTLEVPVGVIVSLAGAPLFITILVRSNRLA</sequence>
<evidence type="ECO:0000256" key="7">
    <source>
        <dbReference type="ARBA" id="ARBA00023136"/>
    </source>
</evidence>
<dbReference type="EMBL" id="FZOB01000003">
    <property type="protein sequence ID" value="SNR68317.1"/>
    <property type="molecule type" value="Genomic_DNA"/>
</dbReference>
<feature type="transmembrane region" description="Helical" evidence="8">
    <location>
        <begin position="116"/>
        <end position="134"/>
    </location>
</feature>
<protein>
    <submittedName>
        <fullName evidence="9">Iron complex transport system permease protein</fullName>
    </submittedName>
</protein>